<evidence type="ECO:0000313" key="4">
    <source>
        <dbReference type="EMBL" id="VVU94314.1"/>
    </source>
</evidence>
<protein>
    <submittedName>
        <fullName evidence="4">Tubulin-tyrosine ligase family</fullName>
    </submittedName>
</protein>
<evidence type="ECO:0000256" key="3">
    <source>
        <dbReference type="ARBA" id="ARBA00022840"/>
    </source>
</evidence>
<dbReference type="EMBL" id="CABVLZ010000001">
    <property type="protein sequence ID" value="VVU94314.1"/>
    <property type="molecule type" value="Genomic_DNA"/>
</dbReference>
<keyword evidence="2" id="KW-0547">Nucleotide-binding</keyword>
<dbReference type="PANTHER" id="PTHR12241">
    <property type="entry name" value="TUBULIN POLYGLUTAMYLASE"/>
    <property type="match status" value="1"/>
</dbReference>
<dbReference type="GO" id="GO:0070740">
    <property type="term" value="F:tubulin-glutamic acid ligase activity"/>
    <property type="evidence" value="ECO:0007669"/>
    <property type="project" value="TreeGrafter"/>
</dbReference>
<dbReference type="Pfam" id="PF03133">
    <property type="entry name" value="TTL"/>
    <property type="match status" value="1"/>
</dbReference>
<accession>A0A5E8CI21</accession>
<proteinExistence type="predicted"/>
<evidence type="ECO:0000256" key="2">
    <source>
        <dbReference type="ARBA" id="ARBA00022741"/>
    </source>
</evidence>
<dbReference type="GO" id="GO:0005524">
    <property type="term" value="F:ATP binding"/>
    <property type="evidence" value="ECO:0007669"/>
    <property type="project" value="UniProtKB-KW"/>
</dbReference>
<evidence type="ECO:0000256" key="1">
    <source>
        <dbReference type="ARBA" id="ARBA00022598"/>
    </source>
</evidence>
<dbReference type="GO" id="GO:0015631">
    <property type="term" value="F:tubulin binding"/>
    <property type="evidence" value="ECO:0007669"/>
    <property type="project" value="TreeGrafter"/>
</dbReference>
<dbReference type="AlphaFoldDB" id="A0A5E8CI21"/>
<dbReference type="PROSITE" id="PS51221">
    <property type="entry name" value="TTL"/>
    <property type="match status" value="1"/>
</dbReference>
<organism evidence="4">
    <name type="scientific">seawater metagenome</name>
    <dbReference type="NCBI Taxonomy" id="1561972"/>
    <lineage>
        <taxon>unclassified sequences</taxon>
        <taxon>metagenomes</taxon>
        <taxon>ecological metagenomes</taxon>
    </lineage>
</organism>
<dbReference type="InterPro" id="IPR004344">
    <property type="entry name" value="TTL/TTLL_fam"/>
</dbReference>
<reference evidence="4" key="1">
    <citation type="submission" date="2019-09" db="EMBL/GenBank/DDBJ databases">
        <authorList>
            <person name="Needham M D."/>
        </authorList>
    </citation>
    <scope>NUCLEOTIDE SEQUENCE</scope>
</reference>
<gene>
    <name evidence="4" type="ORF">CPAV1605_34</name>
</gene>
<keyword evidence="3" id="KW-0067">ATP-binding</keyword>
<name>A0A5E8CI21_9ZZZZ</name>
<dbReference type="GO" id="GO:0036064">
    <property type="term" value="C:ciliary basal body"/>
    <property type="evidence" value="ECO:0007669"/>
    <property type="project" value="TreeGrafter"/>
</dbReference>
<sequence>MLNNLINSKVLILLIILVIFSQTKIQRMIEDFTNSYNHQCNHGMGKVLGAVAKERGMVSKKKGWDFYFPCGYNYCELESSKLKPENADQKFFLLDGCDKINSKTALWDAIKSRYGRFEAAKIMPNTYLLDNSSEMTEFTNYYSHLKLQNPKCKFVLKNHRQRQEGIKLVNDLKEIKKARNNGFYLVQDYKENPFLISKRKINIRYYLLIVCSKDKIEGYIHNNGFMYYTPKLYKEGTLDFKEHITTGYIDRKVYEENPLTISDFNTHLEGLQPGLSDEFFKRVKNLFHKVMVSLHGKICKMEHLQKNTLFQLFGADIGPDENLEPSLMEINKGPDLSPKDDRDGKVKIKVQGDIMDIVDTDGDYKIKETNGFSLVYSSNK</sequence>
<dbReference type="Gene3D" id="3.30.470.20">
    <property type="entry name" value="ATP-grasp fold, B domain"/>
    <property type="match status" value="1"/>
</dbReference>
<dbReference type="GO" id="GO:0000226">
    <property type="term" value="P:microtubule cytoskeleton organization"/>
    <property type="evidence" value="ECO:0007669"/>
    <property type="project" value="TreeGrafter"/>
</dbReference>
<keyword evidence="1 4" id="KW-0436">Ligase</keyword>